<dbReference type="EMBL" id="KZ107838">
    <property type="protein sequence ID" value="OSS54637.1"/>
    <property type="molecule type" value="Genomic_DNA"/>
</dbReference>
<feature type="domain" description="Heterokaryon incompatibility" evidence="1">
    <location>
        <begin position="65"/>
        <end position="154"/>
    </location>
</feature>
<dbReference type="OMA" id="EFATHEW"/>
<protein>
    <submittedName>
        <fullName evidence="3">Uncharacterized protein</fullName>
    </submittedName>
</protein>
<dbReference type="STRING" id="105696.A0A1Y2MGL8"/>
<dbReference type="AlphaFoldDB" id="A0A1Y2MGL8"/>
<dbReference type="InParanoid" id="A0A1Y2MGL8"/>
<dbReference type="Pfam" id="PF26640">
    <property type="entry name" value="DUF8212"/>
    <property type="match status" value="1"/>
</dbReference>
<dbReference type="PANTHER" id="PTHR10622:SF10">
    <property type="entry name" value="HET DOMAIN-CONTAINING PROTEIN"/>
    <property type="match status" value="1"/>
</dbReference>
<name>A0A1Y2MGL8_EPING</name>
<evidence type="ECO:0000259" key="1">
    <source>
        <dbReference type="Pfam" id="PF06985"/>
    </source>
</evidence>
<dbReference type="Proteomes" id="UP000193240">
    <property type="component" value="Unassembled WGS sequence"/>
</dbReference>
<dbReference type="PANTHER" id="PTHR10622">
    <property type="entry name" value="HET DOMAIN-CONTAINING PROTEIN"/>
    <property type="match status" value="1"/>
</dbReference>
<sequence>MSRGSAHLAFFLDIVIHKRFFSSTLLLNRSCSNSSASLTMRLLQIDNETGDELSLVEFIGDTPRYAILSHTWGPNGTEVTYKDLVEGTGKDKAGYKKIRACSRQSAKAKYKYFWVDTCCIDKTSSVELSEAINSMYRWYEEAGVCFAYIEDASSSLPISEWTISNIRWFTRGWTLQELLAPQEVEFFDTDWSALGTRNEHARLLSKITSIDFRSLERCHFYGESFPGYNKSGRVDLRFFSIASKMSWAAERTTKRPEDVAYCLLGIFDVNMPLLYGEGSTKAFVRLQEEIMKGSNDQSLFAWCRPNASPEASGPHGLLAESPLDFSGSGSVGHSMLGLTIHMR</sequence>
<organism evidence="3 4">
    <name type="scientific">Epicoccum nigrum</name>
    <name type="common">Soil fungus</name>
    <name type="synonym">Epicoccum purpurascens</name>
    <dbReference type="NCBI Taxonomy" id="105696"/>
    <lineage>
        <taxon>Eukaryota</taxon>
        <taxon>Fungi</taxon>
        <taxon>Dikarya</taxon>
        <taxon>Ascomycota</taxon>
        <taxon>Pezizomycotina</taxon>
        <taxon>Dothideomycetes</taxon>
        <taxon>Pleosporomycetidae</taxon>
        <taxon>Pleosporales</taxon>
        <taxon>Pleosporineae</taxon>
        <taxon>Didymellaceae</taxon>
        <taxon>Epicoccum</taxon>
    </lineage>
</organism>
<dbReference type="Pfam" id="PF06985">
    <property type="entry name" value="HET"/>
    <property type="match status" value="1"/>
</dbReference>
<keyword evidence="4" id="KW-1185">Reference proteome</keyword>
<evidence type="ECO:0000313" key="4">
    <source>
        <dbReference type="Proteomes" id="UP000193240"/>
    </source>
</evidence>
<proteinExistence type="predicted"/>
<feature type="domain" description="DUF8212" evidence="2">
    <location>
        <begin position="281"/>
        <end position="309"/>
    </location>
</feature>
<evidence type="ECO:0000313" key="3">
    <source>
        <dbReference type="EMBL" id="OSS54637.1"/>
    </source>
</evidence>
<gene>
    <name evidence="3" type="ORF">B5807_01384</name>
</gene>
<evidence type="ECO:0000259" key="2">
    <source>
        <dbReference type="Pfam" id="PF26640"/>
    </source>
</evidence>
<dbReference type="InterPro" id="IPR058525">
    <property type="entry name" value="DUF8212"/>
</dbReference>
<reference evidence="3 4" key="1">
    <citation type="journal article" date="2017" name="Genome Announc.">
        <title>Genome sequence of the saprophytic ascomycete Epicoccum nigrum ICMP 19927 strain isolated from New Zealand.</title>
        <authorList>
            <person name="Fokin M."/>
            <person name="Fleetwood D."/>
            <person name="Weir B.S."/>
            <person name="Villas-Boas S.G."/>
        </authorList>
    </citation>
    <scope>NUCLEOTIDE SEQUENCE [LARGE SCALE GENOMIC DNA]</scope>
    <source>
        <strain evidence="3 4">ICMP 19927</strain>
    </source>
</reference>
<accession>A0A1Y2MGL8</accession>
<dbReference type="InterPro" id="IPR010730">
    <property type="entry name" value="HET"/>
</dbReference>